<evidence type="ECO:0000256" key="2">
    <source>
        <dbReference type="ARBA" id="ARBA00022729"/>
    </source>
</evidence>
<feature type="domain" description="NodB homology" evidence="3">
    <location>
        <begin position="5"/>
        <end position="248"/>
    </location>
</feature>
<dbReference type="InterPro" id="IPR002509">
    <property type="entry name" value="NODB_dom"/>
</dbReference>
<dbReference type="InterPro" id="IPR011330">
    <property type="entry name" value="Glyco_hydro/deAcase_b/a-brl"/>
</dbReference>
<dbReference type="AlphaFoldDB" id="A0A1C1A7Z5"/>
<dbReference type="Proteomes" id="UP000093309">
    <property type="component" value="Unassembled WGS sequence"/>
</dbReference>
<reference evidence="5" key="1">
    <citation type="submission" date="2016-05" db="EMBL/GenBank/DDBJ databases">
        <title>Paenibacillus oryzae. sp. nov., isolated from the rice root.</title>
        <authorList>
            <person name="Zhang J."/>
            <person name="Zhang X."/>
        </authorList>
    </citation>
    <scope>NUCLEOTIDE SEQUENCE [LARGE SCALE GENOMIC DNA]</scope>
    <source>
        <strain evidence="5">KCTC13222</strain>
    </source>
</reference>
<evidence type="ECO:0000259" key="3">
    <source>
        <dbReference type="PROSITE" id="PS51677"/>
    </source>
</evidence>
<proteinExistence type="predicted"/>
<comment type="caution">
    <text evidence="4">The sequence shown here is derived from an EMBL/GenBank/DDBJ whole genome shotgun (WGS) entry which is preliminary data.</text>
</comment>
<dbReference type="PANTHER" id="PTHR34216:SF3">
    <property type="entry name" value="POLY-BETA-1,6-N-ACETYL-D-GLUCOSAMINE N-DEACETYLASE"/>
    <property type="match status" value="1"/>
</dbReference>
<dbReference type="PANTHER" id="PTHR34216">
    <property type="match status" value="1"/>
</dbReference>
<dbReference type="RefSeq" id="WP_065850802.1">
    <property type="nucleotide sequence ID" value="NZ_LYPC01000010.1"/>
</dbReference>
<accession>A0A1C1A7Z5</accession>
<evidence type="ECO:0000313" key="4">
    <source>
        <dbReference type="EMBL" id="OCT16715.1"/>
    </source>
</evidence>
<keyword evidence="2" id="KW-0732">Signal</keyword>
<evidence type="ECO:0000256" key="1">
    <source>
        <dbReference type="ARBA" id="ARBA00004613"/>
    </source>
</evidence>
<sequence>MVYKKYFTMSFDDGLEQDKKLISIINQYDLKSTFNLNSGLFGEKQAVLRMGEIGFATVKNRRKFPASLFKGVDHHRIPRDEIVQVYEGHEVATHGQRHKLLITLSEDNLKHEITEDMNALTKLLGYEVTGHAYPGGGYNKAVIKCMRESGIAYARTAKSTQSFSLPQDPYKFNPTCWSHDKHIFELMDEFINTEPKGNDRVFCIAGHAYGFDYGTERGSWTHLEKICEKIAGHDDIVYCTNQEIFNRR</sequence>
<dbReference type="GO" id="GO:0005975">
    <property type="term" value="P:carbohydrate metabolic process"/>
    <property type="evidence" value="ECO:0007669"/>
    <property type="project" value="InterPro"/>
</dbReference>
<keyword evidence="5" id="KW-1185">Reference proteome</keyword>
<name>A0A1C1A7Z5_9BACL</name>
<dbReference type="Gene3D" id="3.20.20.370">
    <property type="entry name" value="Glycoside hydrolase/deacetylase"/>
    <property type="match status" value="1"/>
</dbReference>
<dbReference type="EMBL" id="LYPC01000010">
    <property type="protein sequence ID" value="OCT16715.1"/>
    <property type="molecule type" value="Genomic_DNA"/>
</dbReference>
<comment type="subcellular location">
    <subcellularLocation>
        <location evidence="1">Secreted</location>
    </subcellularLocation>
</comment>
<dbReference type="Pfam" id="PF01522">
    <property type="entry name" value="Polysacc_deac_1"/>
    <property type="match status" value="1"/>
</dbReference>
<dbReference type="InterPro" id="IPR051398">
    <property type="entry name" value="Polysacch_Deacetylase"/>
</dbReference>
<dbReference type="GO" id="GO:0005576">
    <property type="term" value="C:extracellular region"/>
    <property type="evidence" value="ECO:0007669"/>
    <property type="project" value="UniProtKB-SubCell"/>
</dbReference>
<dbReference type="PROSITE" id="PS51677">
    <property type="entry name" value="NODB"/>
    <property type="match status" value="1"/>
</dbReference>
<protein>
    <recommendedName>
        <fullName evidence="3">NodB homology domain-containing protein</fullName>
    </recommendedName>
</protein>
<gene>
    <name evidence="4" type="ORF">A8709_08590</name>
</gene>
<dbReference type="GO" id="GO:0016810">
    <property type="term" value="F:hydrolase activity, acting on carbon-nitrogen (but not peptide) bonds"/>
    <property type="evidence" value="ECO:0007669"/>
    <property type="project" value="InterPro"/>
</dbReference>
<dbReference type="SUPFAM" id="SSF88713">
    <property type="entry name" value="Glycoside hydrolase/deacetylase"/>
    <property type="match status" value="1"/>
</dbReference>
<dbReference type="STRING" id="512399.A8709_08590"/>
<organism evidence="4 5">
    <name type="scientific">Paenibacillus pectinilyticus</name>
    <dbReference type="NCBI Taxonomy" id="512399"/>
    <lineage>
        <taxon>Bacteria</taxon>
        <taxon>Bacillati</taxon>
        <taxon>Bacillota</taxon>
        <taxon>Bacilli</taxon>
        <taxon>Bacillales</taxon>
        <taxon>Paenibacillaceae</taxon>
        <taxon>Paenibacillus</taxon>
    </lineage>
</organism>
<evidence type="ECO:0000313" key="5">
    <source>
        <dbReference type="Proteomes" id="UP000093309"/>
    </source>
</evidence>